<keyword evidence="8" id="KW-0067">ATP-binding</keyword>
<evidence type="ECO:0000259" key="12">
    <source>
        <dbReference type="PROSITE" id="PS50893"/>
    </source>
</evidence>
<feature type="transmembrane region" description="Helical" evidence="11">
    <location>
        <begin position="12"/>
        <end position="34"/>
    </location>
</feature>
<evidence type="ECO:0000313" key="15">
    <source>
        <dbReference type="Proteomes" id="UP000275225"/>
    </source>
</evidence>
<dbReference type="InterPro" id="IPR011867">
    <property type="entry name" value="ModB_ABC"/>
</dbReference>
<keyword evidence="7" id="KW-0547">Nucleotide-binding</keyword>
<protein>
    <submittedName>
        <fullName evidence="14">Molybdate ABC transporter permease subunit</fullName>
    </submittedName>
</protein>
<comment type="subcellular location">
    <subcellularLocation>
        <location evidence="1 11">Cell membrane</location>
        <topology evidence="1 11">Multi-pass membrane protein</topology>
    </subcellularLocation>
</comment>
<dbReference type="EMBL" id="RQJX01000010">
    <property type="protein sequence ID" value="RQN07822.1"/>
    <property type="molecule type" value="Genomic_DNA"/>
</dbReference>
<dbReference type="RefSeq" id="WP_124236773.1">
    <property type="nucleotide sequence ID" value="NZ_JBHUFI010000019.1"/>
</dbReference>
<evidence type="ECO:0000256" key="9">
    <source>
        <dbReference type="ARBA" id="ARBA00022989"/>
    </source>
</evidence>
<dbReference type="InterPro" id="IPR017871">
    <property type="entry name" value="ABC_transporter-like_CS"/>
</dbReference>
<dbReference type="Gene3D" id="1.10.3720.10">
    <property type="entry name" value="MetI-like"/>
    <property type="match status" value="1"/>
</dbReference>
<evidence type="ECO:0000313" key="14">
    <source>
        <dbReference type="EMBL" id="RQN07822.1"/>
    </source>
</evidence>
<dbReference type="SUPFAM" id="SSF52540">
    <property type="entry name" value="P-loop containing nucleoside triphosphate hydrolases"/>
    <property type="match status" value="1"/>
</dbReference>
<dbReference type="InterPro" id="IPR000515">
    <property type="entry name" value="MetI-like"/>
</dbReference>
<dbReference type="Pfam" id="PF00005">
    <property type="entry name" value="ABC_tran"/>
    <property type="match status" value="1"/>
</dbReference>
<evidence type="ECO:0000256" key="8">
    <source>
        <dbReference type="ARBA" id="ARBA00022840"/>
    </source>
</evidence>
<evidence type="ECO:0000256" key="10">
    <source>
        <dbReference type="ARBA" id="ARBA00023136"/>
    </source>
</evidence>
<evidence type="ECO:0000256" key="11">
    <source>
        <dbReference type="RuleBase" id="RU363032"/>
    </source>
</evidence>
<gene>
    <name evidence="14" type="primary">modB</name>
    <name evidence="14" type="ORF">EHW97_08670</name>
</gene>
<keyword evidence="9 11" id="KW-1133">Transmembrane helix</keyword>
<feature type="domain" description="ABC transporter" evidence="12">
    <location>
        <begin position="280"/>
        <end position="503"/>
    </location>
</feature>
<dbReference type="GO" id="GO:0016887">
    <property type="term" value="F:ATP hydrolysis activity"/>
    <property type="evidence" value="ECO:0007669"/>
    <property type="project" value="InterPro"/>
</dbReference>
<sequence>MRHRAVGVPRSALAIAALATVAMALPVVALVARVEVTRLPELLTSESALTALRLSLLTTSVATVVCVLVGVPLALVLARCSFPGKAFVRGLVLLPLVLPPVVAGVAVLSAIGRRGLLGATLEAWGIELAFSTAAVIIAQVFVAMPFLVLSVEGALRADDGGYDIAAATLGASPAQVFWRVTVPRIAPALAAGTVLVFARALGEFGATITAAGSLPGVTRTLPLEIYLQRETDPEGAVALSALLLVVAVVVIVLTYGRQRSGPWRRRPGPDVAAVEWDAPSPGSPLSVRAAVPERGLDVELDVAAGETVAVVGPNGAGKSTLLSVIAGVVQAPGCAVTVDGRPVEEAPPHRRGVALLTQRGHLFGHLTASHNVAFALRGSGRRARARGVLRRLGAEQWRSRYPDQLSGGQAARVAVARALAAQPRVVLLDEPLAALDVESAVDVRAALAELLGPCTVVLVTHDAADLAALADRVVVLEEGRVVDEGPVDAVLTRGRTTYVTHLGSSGSY</sequence>
<dbReference type="Gene3D" id="3.40.50.300">
    <property type="entry name" value="P-loop containing nucleotide triphosphate hydrolases"/>
    <property type="match status" value="1"/>
</dbReference>
<dbReference type="PANTHER" id="PTHR30183:SF3">
    <property type="entry name" value="MOLYBDENUM TRANSPORT SYSTEM PERMEASE PROTEIN MODB"/>
    <property type="match status" value="1"/>
</dbReference>
<dbReference type="NCBIfam" id="TIGR02141">
    <property type="entry name" value="modB_ABC"/>
    <property type="match status" value="1"/>
</dbReference>
<dbReference type="GO" id="GO:0005886">
    <property type="term" value="C:plasma membrane"/>
    <property type="evidence" value="ECO:0007669"/>
    <property type="project" value="UniProtKB-SubCell"/>
</dbReference>
<keyword evidence="3 11" id="KW-0813">Transport</keyword>
<dbReference type="SUPFAM" id="SSF161098">
    <property type="entry name" value="MetI-like"/>
    <property type="match status" value="1"/>
</dbReference>
<evidence type="ECO:0000256" key="6">
    <source>
        <dbReference type="ARBA" id="ARBA00022692"/>
    </source>
</evidence>
<reference evidence="14 15" key="1">
    <citation type="submission" date="2018-11" db="EMBL/GenBank/DDBJ databases">
        <authorList>
            <person name="Li F."/>
        </authorList>
    </citation>
    <scope>NUCLEOTIDE SEQUENCE [LARGE SCALE GENOMIC DNA]</scope>
    <source>
        <strain evidence="14 15">YS17T</strain>
    </source>
</reference>
<dbReference type="PROSITE" id="PS50928">
    <property type="entry name" value="ABC_TM1"/>
    <property type="match status" value="1"/>
</dbReference>
<feature type="transmembrane region" description="Helical" evidence="11">
    <location>
        <begin position="235"/>
        <end position="256"/>
    </location>
</feature>
<evidence type="ECO:0000256" key="5">
    <source>
        <dbReference type="ARBA" id="ARBA00022505"/>
    </source>
</evidence>
<dbReference type="InterPro" id="IPR035906">
    <property type="entry name" value="MetI-like_sf"/>
</dbReference>
<dbReference type="PROSITE" id="PS50893">
    <property type="entry name" value="ABC_TRANSPORTER_2"/>
    <property type="match status" value="1"/>
</dbReference>
<feature type="transmembrane region" description="Helical" evidence="11">
    <location>
        <begin position="90"/>
        <end position="111"/>
    </location>
</feature>
<dbReference type="InterPro" id="IPR003593">
    <property type="entry name" value="AAA+_ATPase"/>
</dbReference>
<evidence type="ECO:0000256" key="2">
    <source>
        <dbReference type="ARBA" id="ARBA00007069"/>
    </source>
</evidence>
<keyword evidence="5" id="KW-0500">Molybdenum</keyword>
<evidence type="ECO:0000256" key="3">
    <source>
        <dbReference type="ARBA" id="ARBA00022448"/>
    </source>
</evidence>
<dbReference type="OrthoDB" id="9774448at2"/>
<feature type="transmembrane region" description="Helical" evidence="11">
    <location>
        <begin position="54"/>
        <end position="78"/>
    </location>
</feature>
<dbReference type="PANTHER" id="PTHR30183">
    <property type="entry name" value="MOLYBDENUM TRANSPORT SYSTEM PERMEASE PROTEIN MODB"/>
    <property type="match status" value="1"/>
</dbReference>
<comment type="caution">
    <text evidence="14">The sequence shown here is derived from an EMBL/GenBank/DDBJ whole genome shotgun (WGS) entry which is preliminary data.</text>
</comment>
<keyword evidence="4" id="KW-1003">Cell membrane</keyword>
<keyword evidence="6 11" id="KW-0812">Transmembrane</keyword>
<evidence type="ECO:0000259" key="13">
    <source>
        <dbReference type="PROSITE" id="PS50928"/>
    </source>
</evidence>
<dbReference type="Proteomes" id="UP000275225">
    <property type="component" value="Unassembled WGS sequence"/>
</dbReference>
<dbReference type="PROSITE" id="PS00211">
    <property type="entry name" value="ABC_TRANSPORTER_1"/>
    <property type="match status" value="1"/>
</dbReference>
<dbReference type="SMART" id="SM00382">
    <property type="entry name" value="AAA"/>
    <property type="match status" value="1"/>
</dbReference>
<evidence type="ECO:0000256" key="1">
    <source>
        <dbReference type="ARBA" id="ARBA00004651"/>
    </source>
</evidence>
<dbReference type="InterPro" id="IPR003439">
    <property type="entry name" value="ABC_transporter-like_ATP-bd"/>
</dbReference>
<feature type="domain" description="ABC transmembrane type-1" evidence="13">
    <location>
        <begin position="52"/>
        <end position="255"/>
    </location>
</feature>
<dbReference type="GO" id="GO:0005524">
    <property type="term" value="F:ATP binding"/>
    <property type="evidence" value="ECO:0007669"/>
    <property type="project" value="UniProtKB-KW"/>
</dbReference>
<proteinExistence type="inferred from homology"/>
<keyword evidence="15" id="KW-1185">Reference proteome</keyword>
<dbReference type="AlphaFoldDB" id="A0A3N6WS54"/>
<dbReference type="CDD" id="cd06261">
    <property type="entry name" value="TM_PBP2"/>
    <property type="match status" value="1"/>
</dbReference>
<dbReference type="Pfam" id="PF00528">
    <property type="entry name" value="BPD_transp_1"/>
    <property type="match status" value="1"/>
</dbReference>
<dbReference type="InterPro" id="IPR006469">
    <property type="entry name" value="NifC_ABC_porter"/>
</dbReference>
<organism evidence="14 15">
    <name type="scientific">Aeromicrobium camelliae</name>
    <dbReference type="NCBI Taxonomy" id="1538144"/>
    <lineage>
        <taxon>Bacteria</taxon>
        <taxon>Bacillati</taxon>
        <taxon>Actinomycetota</taxon>
        <taxon>Actinomycetes</taxon>
        <taxon>Propionibacteriales</taxon>
        <taxon>Nocardioidaceae</taxon>
        <taxon>Aeromicrobium</taxon>
    </lineage>
</organism>
<name>A0A3N6WS54_9ACTN</name>
<evidence type="ECO:0000256" key="7">
    <source>
        <dbReference type="ARBA" id="ARBA00022741"/>
    </source>
</evidence>
<dbReference type="InterPro" id="IPR027417">
    <property type="entry name" value="P-loop_NTPase"/>
</dbReference>
<keyword evidence="10 11" id="KW-0472">Membrane</keyword>
<evidence type="ECO:0000256" key="4">
    <source>
        <dbReference type="ARBA" id="ARBA00022475"/>
    </source>
</evidence>
<feature type="transmembrane region" description="Helical" evidence="11">
    <location>
        <begin position="123"/>
        <end position="149"/>
    </location>
</feature>
<accession>A0A3N6WS54</accession>
<dbReference type="NCBIfam" id="TIGR01581">
    <property type="entry name" value="Mo_ABC_porter"/>
    <property type="match status" value="1"/>
</dbReference>
<dbReference type="GO" id="GO:0015098">
    <property type="term" value="F:molybdate ion transmembrane transporter activity"/>
    <property type="evidence" value="ECO:0007669"/>
    <property type="project" value="InterPro"/>
</dbReference>
<comment type="similarity">
    <text evidence="2">Belongs to the binding-protein-dependent transport system permease family. CysTW subfamily.</text>
</comment>